<accession>A0A024V5Q4</accession>
<dbReference type="SUPFAM" id="SSF47473">
    <property type="entry name" value="EF-hand"/>
    <property type="match status" value="1"/>
</dbReference>
<dbReference type="EMBL" id="KI925079">
    <property type="protein sequence ID" value="ETW18348.1"/>
    <property type="molecule type" value="Genomic_DNA"/>
</dbReference>
<evidence type="ECO:0000313" key="2">
    <source>
        <dbReference type="Proteomes" id="UP000030690"/>
    </source>
</evidence>
<protein>
    <submittedName>
        <fullName evidence="1">Uncharacterized protein</fullName>
    </submittedName>
</protein>
<proteinExistence type="predicted"/>
<dbReference type="OrthoDB" id="380479at2759"/>
<dbReference type="AlphaFoldDB" id="A0A024V5Q4"/>
<gene>
    <name evidence="1" type="ORF">PFFVO_02864</name>
</gene>
<reference evidence="1 2" key="1">
    <citation type="submission" date="2013-02" db="EMBL/GenBank/DDBJ databases">
        <title>The Genome Annotation of Plasmodium falciparum Vietnam Oak-Knoll (FVO).</title>
        <authorList>
            <consortium name="The Broad Institute Genome Sequencing Platform"/>
            <consortium name="The Broad Institute Genome Sequencing Center for Infectious Disease"/>
            <person name="Neafsey D."/>
            <person name="Hoffman S."/>
            <person name="Volkman S."/>
            <person name="Rosenthal P."/>
            <person name="Walker B."/>
            <person name="Young S.K."/>
            <person name="Zeng Q."/>
            <person name="Gargeya S."/>
            <person name="Fitzgerald M."/>
            <person name="Haas B."/>
            <person name="Abouelleil A."/>
            <person name="Allen A.W."/>
            <person name="Alvarado L."/>
            <person name="Arachchi H.M."/>
            <person name="Berlin A.M."/>
            <person name="Chapman S.B."/>
            <person name="Gainer-Dewar J."/>
            <person name="Goldberg J."/>
            <person name="Griggs A."/>
            <person name="Gujja S."/>
            <person name="Hansen M."/>
            <person name="Howarth C."/>
            <person name="Imamovic A."/>
            <person name="Ireland A."/>
            <person name="Larimer J."/>
            <person name="McCowan C."/>
            <person name="Murphy C."/>
            <person name="Pearson M."/>
            <person name="Poon T.W."/>
            <person name="Priest M."/>
            <person name="Roberts A."/>
            <person name="Saif S."/>
            <person name="Shea T."/>
            <person name="Sisk P."/>
            <person name="Sykes S."/>
            <person name="Wortman J."/>
            <person name="Nusbaum C."/>
            <person name="Birren B."/>
        </authorList>
    </citation>
    <scope>NUCLEOTIDE SEQUENCE [LARGE SCALE GENOMIC DNA]</scope>
    <source>
        <strain evidence="2">Vietnam Oak-Knoll (FVO)</strain>
    </source>
</reference>
<dbReference type="InterPro" id="IPR011992">
    <property type="entry name" value="EF-hand-dom_pair"/>
</dbReference>
<reference evidence="1 2" key="2">
    <citation type="submission" date="2013-02" db="EMBL/GenBank/DDBJ databases">
        <title>The Genome Sequence of Plasmodium falciparum Vietnam Oak-Knoll (FVO).</title>
        <authorList>
            <consortium name="The Broad Institute Genome Sequencing Platform"/>
            <consortium name="The Broad Institute Genome Sequencing Center for Infectious Disease"/>
            <person name="Neafsey D."/>
            <person name="Cheeseman I."/>
            <person name="Volkman S."/>
            <person name="Adams J."/>
            <person name="Walker B."/>
            <person name="Young S.K."/>
            <person name="Zeng Q."/>
            <person name="Gargeya S."/>
            <person name="Fitzgerald M."/>
            <person name="Haas B."/>
            <person name="Abouelleil A."/>
            <person name="Alvarado L."/>
            <person name="Arachchi H.M."/>
            <person name="Berlin A.M."/>
            <person name="Chapman S.B."/>
            <person name="Dewar J."/>
            <person name="Goldberg J."/>
            <person name="Griggs A."/>
            <person name="Gujja S."/>
            <person name="Hansen M."/>
            <person name="Howarth C."/>
            <person name="Imamovic A."/>
            <person name="Larimer J."/>
            <person name="McCowan C."/>
            <person name="Murphy C."/>
            <person name="Neiman D."/>
            <person name="Pearson M."/>
            <person name="Priest M."/>
            <person name="Roberts A."/>
            <person name="Saif S."/>
            <person name="Shea T."/>
            <person name="Sisk P."/>
            <person name="Sykes S."/>
            <person name="Wortman J."/>
            <person name="Nusbaum C."/>
            <person name="Birren B."/>
        </authorList>
    </citation>
    <scope>NUCLEOTIDE SEQUENCE [LARGE SCALE GENOMIC DNA]</scope>
    <source>
        <strain evidence="2">Vietnam Oak-Knoll (FVO)</strain>
    </source>
</reference>
<dbReference type="SMR" id="A0A024V5Q4"/>
<dbReference type="Proteomes" id="UP000030690">
    <property type="component" value="Unassembled WGS sequence"/>
</dbReference>
<name>A0A024V5Q4_PLAFA</name>
<evidence type="ECO:0000313" key="1">
    <source>
        <dbReference type="EMBL" id="ETW18348.1"/>
    </source>
</evidence>
<sequence length="134" mass="15677">MASDMEEKFREAFILFSSCSDHIEMYKFFELMNSFGIILTNDEKAALPNDINMDYWLNFAKKHYNYEQPFKHINNVNEQNTNVQIKIDNFLGIMKALDTRLTESDLNILLQITNPENKSTLNLKTVSQKLTESI</sequence>
<organism evidence="1 2">
    <name type="scientific">Plasmodium falciparum Vietnam Oak-Knoll</name>
    <name type="common">FVO</name>
    <dbReference type="NCBI Taxonomy" id="1036723"/>
    <lineage>
        <taxon>Eukaryota</taxon>
        <taxon>Sar</taxon>
        <taxon>Alveolata</taxon>
        <taxon>Apicomplexa</taxon>
        <taxon>Aconoidasida</taxon>
        <taxon>Haemosporida</taxon>
        <taxon>Plasmodiidae</taxon>
        <taxon>Plasmodium</taxon>
        <taxon>Plasmodium (Laverania)</taxon>
    </lineage>
</organism>
<dbReference type="CDD" id="cd22949">
    <property type="entry name" value="ELC_N"/>
    <property type="match status" value="1"/>
</dbReference>